<reference evidence="2" key="1">
    <citation type="submission" date="2023-03" db="EMBL/GenBank/DDBJ databases">
        <title>Massive genome expansion in bonnet fungi (Mycena s.s.) driven by repeated elements and novel gene families across ecological guilds.</title>
        <authorList>
            <consortium name="Lawrence Berkeley National Laboratory"/>
            <person name="Harder C.B."/>
            <person name="Miyauchi S."/>
            <person name="Viragh M."/>
            <person name="Kuo A."/>
            <person name="Thoen E."/>
            <person name="Andreopoulos B."/>
            <person name="Lu D."/>
            <person name="Skrede I."/>
            <person name="Drula E."/>
            <person name="Henrissat B."/>
            <person name="Morin E."/>
            <person name="Kohler A."/>
            <person name="Barry K."/>
            <person name="LaButti K."/>
            <person name="Morin E."/>
            <person name="Salamov A."/>
            <person name="Lipzen A."/>
            <person name="Mereny Z."/>
            <person name="Hegedus B."/>
            <person name="Baldrian P."/>
            <person name="Stursova M."/>
            <person name="Weitz H."/>
            <person name="Taylor A."/>
            <person name="Grigoriev I.V."/>
            <person name="Nagy L.G."/>
            <person name="Martin F."/>
            <person name="Kauserud H."/>
        </authorList>
    </citation>
    <scope>NUCLEOTIDE SEQUENCE</scope>
    <source>
        <strain evidence="2">9144</strain>
    </source>
</reference>
<feature type="region of interest" description="Disordered" evidence="1">
    <location>
        <begin position="1"/>
        <end position="97"/>
    </location>
</feature>
<evidence type="ECO:0000313" key="3">
    <source>
        <dbReference type="Proteomes" id="UP001219525"/>
    </source>
</evidence>
<evidence type="ECO:0000313" key="2">
    <source>
        <dbReference type="EMBL" id="KAJ7195665.1"/>
    </source>
</evidence>
<dbReference type="Proteomes" id="UP001219525">
    <property type="component" value="Unassembled WGS sequence"/>
</dbReference>
<accession>A0AAD6Y288</accession>
<name>A0AAD6Y288_9AGAR</name>
<proteinExistence type="predicted"/>
<dbReference type="AlphaFoldDB" id="A0AAD6Y288"/>
<protein>
    <submittedName>
        <fullName evidence="2">Uncharacterized protein</fullName>
    </submittedName>
</protein>
<sequence length="500" mass="54861">MPAHHTKKTAPAPRPPKPRLDPAAVAPQDEDIPAASHSARHPPEAAPLNSDVEIPAAPPMETAVVPFAVPKKPTAQRSARTGTKEGNAEESDDESDTKMSLSKARLCSLLGVLLAPAVLKAIHPQVDRLDIIFDPDCPGADDSEVEVDDIMEIVDRGEELPLGFTLVWPRFIRDYESSGIPPFWKPVCPSEFKNQWGKKWNEIHDELFRIRTEGSTMTRSACRDFVWPKSGVLNDLKKVGLARRWDEAHTATPPQLVELLGATRPGLPLTVFMSDAHQTQEVKMRDKVPESGHWDSYQDQIAAGLYGYVLADLPIPHVIYALIGTFLTRETYRLAHKHMRQKKSYEKNLAKLEGLLGAGYSGPSIAIGSTLPKDKYRVATTTCKKLMSAFDFIPTSRADRSLLSAETDPPSSPAELHGLLEQYAAGGVGRGLEITARCLGYLTHVSQARVTAAPTPANPLHRPAFLRGVMGGKLSIVNWEDHVESLTPEDVEKMEGEVLA</sequence>
<evidence type="ECO:0000256" key="1">
    <source>
        <dbReference type="SAM" id="MobiDB-lite"/>
    </source>
</evidence>
<organism evidence="2 3">
    <name type="scientific">Mycena pura</name>
    <dbReference type="NCBI Taxonomy" id="153505"/>
    <lineage>
        <taxon>Eukaryota</taxon>
        <taxon>Fungi</taxon>
        <taxon>Dikarya</taxon>
        <taxon>Basidiomycota</taxon>
        <taxon>Agaricomycotina</taxon>
        <taxon>Agaricomycetes</taxon>
        <taxon>Agaricomycetidae</taxon>
        <taxon>Agaricales</taxon>
        <taxon>Marasmiineae</taxon>
        <taxon>Mycenaceae</taxon>
        <taxon>Mycena</taxon>
    </lineage>
</organism>
<keyword evidence="3" id="KW-1185">Reference proteome</keyword>
<dbReference type="EMBL" id="JARJCW010000089">
    <property type="protein sequence ID" value="KAJ7195665.1"/>
    <property type="molecule type" value="Genomic_DNA"/>
</dbReference>
<comment type="caution">
    <text evidence="2">The sequence shown here is derived from an EMBL/GenBank/DDBJ whole genome shotgun (WGS) entry which is preliminary data.</text>
</comment>
<gene>
    <name evidence="2" type="ORF">GGX14DRAFT_403870</name>
</gene>